<organism evidence="1 2">
    <name type="scientific">Sphenostylis stenocarpa</name>
    <dbReference type="NCBI Taxonomy" id="92480"/>
    <lineage>
        <taxon>Eukaryota</taxon>
        <taxon>Viridiplantae</taxon>
        <taxon>Streptophyta</taxon>
        <taxon>Embryophyta</taxon>
        <taxon>Tracheophyta</taxon>
        <taxon>Spermatophyta</taxon>
        <taxon>Magnoliopsida</taxon>
        <taxon>eudicotyledons</taxon>
        <taxon>Gunneridae</taxon>
        <taxon>Pentapetalae</taxon>
        <taxon>rosids</taxon>
        <taxon>fabids</taxon>
        <taxon>Fabales</taxon>
        <taxon>Fabaceae</taxon>
        <taxon>Papilionoideae</taxon>
        <taxon>50 kb inversion clade</taxon>
        <taxon>NPAAA clade</taxon>
        <taxon>indigoferoid/millettioid clade</taxon>
        <taxon>Phaseoleae</taxon>
        <taxon>Sphenostylis</taxon>
    </lineage>
</organism>
<name>A0AA86W012_9FABA</name>
<dbReference type="AlphaFoldDB" id="A0AA86W012"/>
<accession>A0AA86W012</accession>
<keyword evidence="2" id="KW-1185">Reference proteome</keyword>
<evidence type="ECO:0000313" key="2">
    <source>
        <dbReference type="Proteomes" id="UP001189624"/>
    </source>
</evidence>
<evidence type="ECO:0000313" key="1">
    <source>
        <dbReference type="EMBL" id="CAJ1971230.1"/>
    </source>
</evidence>
<proteinExistence type="predicted"/>
<dbReference type="EMBL" id="OY731405">
    <property type="protein sequence ID" value="CAJ1971230.1"/>
    <property type="molecule type" value="Genomic_DNA"/>
</dbReference>
<protein>
    <submittedName>
        <fullName evidence="1">Uncharacterized protein</fullName>
    </submittedName>
</protein>
<dbReference type="Gramene" id="rna-AYBTSS11_LOCUS23229">
    <property type="protein sequence ID" value="CAJ1971230.1"/>
    <property type="gene ID" value="gene-AYBTSS11_LOCUS23229"/>
</dbReference>
<sequence length="64" mass="7577">MHHSLCYPRCTIFLYDYEKGMDREEGSRLPFFLLAQERSKRIPLHKIPHFLTQTAQVNEAIALD</sequence>
<reference evidence="1" key="1">
    <citation type="submission" date="2023-10" db="EMBL/GenBank/DDBJ databases">
        <authorList>
            <person name="Domelevo Entfellner J.-B."/>
        </authorList>
    </citation>
    <scope>NUCLEOTIDE SEQUENCE</scope>
</reference>
<dbReference type="Proteomes" id="UP001189624">
    <property type="component" value="Chromosome 8"/>
</dbReference>
<gene>
    <name evidence="1" type="ORF">AYBTSS11_LOCUS23229</name>
</gene>